<organism evidence="12">
    <name type="scientific">Davidia involucrata</name>
    <name type="common">Dove tree</name>
    <dbReference type="NCBI Taxonomy" id="16924"/>
    <lineage>
        <taxon>Eukaryota</taxon>
        <taxon>Viridiplantae</taxon>
        <taxon>Streptophyta</taxon>
        <taxon>Embryophyta</taxon>
        <taxon>Tracheophyta</taxon>
        <taxon>Spermatophyta</taxon>
        <taxon>Magnoliopsida</taxon>
        <taxon>eudicotyledons</taxon>
        <taxon>Gunneridae</taxon>
        <taxon>Pentapetalae</taxon>
        <taxon>asterids</taxon>
        <taxon>Cornales</taxon>
        <taxon>Nyssaceae</taxon>
        <taxon>Davidia</taxon>
    </lineage>
</organism>
<sequence>MEFLLPCALPTSVMAGIFAFIFLFYVVWMMSKTGHRNKAVAPEAGGAWPLIGHMHLLGGPQRQITLGRMADKYGPIFTIRLGVHRALVVSSWEMAKECFSSTNDRVFCNRPKAMAVELMGYNYAMFGLGPYGQYWREMRKIVRLELLSNHRLSMLNHVRESEVKASIKELYEVWVRRTSASSNDDRVMVEMKKWFGDITLNLILRIVVGKQCRRQTNDGCHKTIREFFDLIGAFTVSDALPFLRCLDLGGYEAAMKKTGKELDGLLQGWLEEHKQRKMKVSGTEQEYYFIDVMLSILDGHAIHDADTITKATCLTLLLGASDTTGATLTWALSLLLNNRHALKKAQDELDTHVGRIRHSCWPKTAL</sequence>
<dbReference type="Pfam" id="PF00067">
    <property type="entry name" value="p450"/>
    <property type="match status" value="1"/>
</dbReference>
<evidence type="ECO:0000256" key="2">
    <source>
        <dbReference type="ARBA" id="ARBA00004370"/>
    </source>
</evidence>
<evidence type="ECO:0000256" key="3">
    <source>
        <dbReference type="ARBA" id="ARBA00022617"/>
    </source>
</evidence>
<evidence type="ECO:0000256" key="6">
    <source>
        <dbReference type="ARBA" id="ARBA00022989"/>
    </source>
</evidence>
<keyword evidence="3" id="KW-0349">Heme</keyword>
<keyword evidence="4 11" id="KW-0812">Transmembrane</keyword>
<feature type="transmembrane region" description="Helical" evidence="11">
    <location>
        <begin position="12"/>
        <end position="30"/>
    </location>
</feature>
<dbReference type="InterPro" id="IPR036396">
    <property type="entry name" value="Cyt_P450_sf"/>
</dbReference>
<dbReference type="InterPro" id="IPR001128">
    <property type="entry name" value="Cyt_P450"/>
</dbReference>
<comment type="subcellular location">
    <subcellularLocation>
        <location evidence="2">Membrane</location>
    </subcellularLocation>
</comment>
<evidence type="ECO:0000313" key="12">
    <source>
        <dbReference type="EMBL" id="MPA50362.1"/>
    </source>
</evidence>
<dbReference type="GO" id="GO:0020037">
    <property type="term" value="F:heme binding"/>
    <property type="evidence" value="ECO:0007669"/>
    <property type="project" value="InterPro"/>
</dbReference>
<comment type="cofactor">
    <cofactor evidence="1">
        <name>heme</name>
        <dbReference type="ChEBI" id="CHEBI:30413"/>
    </cofactor>
</comment>
<evidence type="ECO:0000256" key="10">
    <source>
        <dbReference type="ARBA" id="ARBA00023136"/>
    </source>
</evidence>
<dbReference type="SUPFAM" id="SSF48264">
    <property type="entry name" value="Cytochrome P450"/>
    <property type="match status" value="1"/>
</dbReference>
<keyword evidence="7" id="KW-0560">Oxidoreductase</keyword>
<dbReference type="InterPro" id="IPR002401">
    <property type="entry name" value="Cyt_P450_E_grp-I"/>
</dbReference>
<dbReference type="Gene3D" id="1.10.630.10">
    <property type="entry name" value="Cytochrome P450"/>
    <property type="match status" value="1"/>
</dbReference>
<evidence type="ECO:0000256" key="8">
    <source>
        <dbReference type="ARBA" id="ARBA00023004"/>
    </source>
</evidence>
<dbReference type="EMBL" id="GHES01019803">
    <property type="protein sequence ID" value="MPA50362.1"/>
    <property type="molecule type" value="Transcribed_RNA"/>
</dbReference>
<protein>
    <submittedName>
        <fullName evidence="12">Uncharacterized protein</fullName>
    </submittedName>
</protein>
<dbReference type="PANTHER" id="PTHR47947">
    <property type="entry name" value="CYTOCHROME P450 82C3-RELATED"/>
    <property type="match status" value="1"/>
</dbReference>
<dbReference type="GO" id="GO:0004497">
    <property type="term" value="F:monooxygenase activity"/>
    <property type="evidence" value="ECO:0007669"/>
    <property type="project" value="UniProtKB-KW"/>
</dbReference>
<keyword evidence="6 11" id="KW-1133">Transmembrane helix</keyword>
<dbReference type="PRINTS" id="PR00463">
    <property type="entry name" value="EP450I"/>
</dbReference>
<name>A0A5B7A0Q0_DAVIN</name>
<dbReference type="AlphaFoldDB" id="A0A5B7A0Q0"/>
<keyword evidence="8" id="KW-0408">Iron</keyword>
<proteinExistence type="predicted"/>
<gene>
    <name evidence="12" type="ORF">Din_019803</name>
</gene>
<evidence type="ECO:0000256" key="1">
    <source>
        <dbReference type="ARBA" id="ARBA00001971"/>
    </source>
</evidence>
<dbReference type="InterPro" id="IPR050651">
    <property type="entry name" value="Plant_Cytochrome_P450_Monoox"/>
</dbReference>
<dbReference type="GO" id="GO:0016705">
    <property type="term" value="F:oxidoreductase activity, acting on paired donors, with incorporation or reduction of molecular oxygen"/>
    <property type="evidence" value="ECO:0007669"/>
    <property type="project" value="InterPro"/>
</dbReference>
<dbReference type="GO" id="GO:0016020">
    <property type="term" value="C:membrane"/>
    <property type="evidence" value="ECO:0007669"/>
    <property type="project" value="UniProtKB-SubCell"/>
</dbReference>
<evidence type="ECO:0000256" key="4">
    <source>
        <dbReference type="ARBA" id="ARBA00022692"/>
    </source>
</evidence>
<evidence type="ECO:0000256" key="7">
    <source>
        <dbReference type="ARBA" id="ARBA00023002"/>
    </source>
</evidence>
<dbReference type="GO" id="GO:0005506">
    <property type="term" value="F:iron ion binding"/>
    <property type="evidence" value="ECO:0007669"/>
    <property type="project" value="InterPro"/>
</dbReference>
<keyword evidence="10 11" id="KW-0472">Membrane</keyword>
<accession>A0A5B7A0Q0</accession>
<keyword evidence="5" id="KW-0479">Metal-binding</keyword>
<evidence type="ECO:0000256" key="5">
    <source>
        <dbReference type="ARBA" id="ARBA00022723"/>
    </source>
</evidence>
<dbReference type="PANTHER" id="PTHR47947:SF26">
    <property type="entry name" value="CYTOCHROME P450"/>
    <property type="match status" value="1"/>
</dbReference>
<keyword evidence="9" id="KW-0503">Monooxygenase</keyword>
<evidence type="ECO:0000256" key="11">
    <source>
        <dbReference type="SAM" id="Phobius"/>
    </source>
</evidence>
<evidence type="ECO:0000256" key="9">
    <source>
        <dbReference type="ARBA" id="ARBA00023033"/>
    </source>
</evidence>
<reference evidence="12" key="1">
    <citation type="submission" date="2019-08" db="EMBL/GenBank/DDBJ databases">
        <title>Reference gene set and small RNA set construction with multiple tissues from Davidia involucrata Baill.</title>
        <authorList>
            <person name="Yang H."/>
            <person name="Zhou C."/>
            <person name="Li G."/>
            <person name="Wang J."/>
            <person name="Gao P."/>
            <person name="Wang M."/>
            <person name="Wang R."/>
            <person name="Zhao Y."/>
        </authorList>
    </citation>
    <scope>NUCLEOTIDE SEQUENCE</scope>
    <source>
        <tissue evidence="12">Mixed with DoveR01_LX</tissue>
    </source>
</reference>